<evidence type="ECO:0000313" key="1">
    <source>
        <dbReference type="EMBL" id="CBK24959.2"/>
    </source>
</evidence>
<dbReference type="RefSeq" id="XP_012899007.1">
    <property type="nucleotide sequence ID" value="XM_013043553.1"/>
</dbReference>
<accession>D8MA70</accession>
<reference evidence="1" key="1">
    <citation type="submission" date="2010-02" db="EMBL/GenBank/DDBJ databases">
        <title>Sequencing and annotation of the Blastocystis hominis genome.</title>
        <authorList>
            <person name="Wincker P."/>
        </authorList>
    </citation>
    <scope>NUCLEOTIDE SEQUENCE</scope>
    <source>
        <strain evidence="1">Singapore isolate B</strain>
    </source>
</reference>
<evidence type="ECO:0000313" key="2">
    <source>
        <dbReference type="Proteomes" id="UP000008312"/>
    </source>
</evidence>
<organism evidence="1">
    <name type="scientific">Blastocystis hominis</name>
    <dbReference type="NCBI Taxonomy" id="12968"/>
    <lineage>
        <taxon>Eukaryota</taxon>
        <taxon>Sar</taxon>
        <taxon>Stramenopiles</taxon>
        <taxon>Bigyra</taxon>
        <taxon>Opalozoa</taxon>
        <taxon>Opalinata</taxon>
        <taxon>Blastocystidae</taxon>
        <taxon>Blastocystis</taxon>
    </lineage>
</organism>
<dbReference type="InParanoid" id="D8MA70"/>
<proteinExistence type="predicted"/>
<keyword evidence="2" id="KW-1185">Reference proteome</keyword>
<dbReference type="AlphaFoldDB" id="D8MA70"/>
<name>D8MA70_BLAHO</name>
<dbReference type="GeneID" id="24921636"/>
<sequence length="594" mass="66098">MKIVRTIYLRGFSKSILWTVYRRSLLSLETIYYTNMLSGFATSLVQALEAAGTPTDDITIQEYVPTYMPRILNDVESAPLYSPAECGKEQLLIKMVSTCDIRDDETVLEIYEGGLSFTSIPIFRQRLCLIGTSYLCMNPVEHTLVMDNHSVHGPSATSSLSLNHGELSLDFVLEEGMDRLINTFSFGPTFSAIHSSSMDEDQIQVTLIRSCGNSSDSEGFTIYEGATRDHAIYSQTTCAAGVVNLYITRDLYTIVMTNSNGQVWAENSMVRIFYNSLLGSYRKVVVGAEESAVFALPEVIEAGAAWKYSSEAMVGTSWTTENVDWSLISEYPAISSITRYFRQSYTLSGTGFRSVIIQVKTNGGFVFYVNGVEASRFNLPAGEITATTQATELKESNVYRILRLSLDAYSAVNGVYEFAVEMHAAEGQIGQAEHFECSVEFTIYEQSLVANGVAQSNKAGMAAHSVENLFDASISTKYRVTVTSSDFPVEVTYTFPEGDEYTMNKYVLTNGDSISAACNTWKIFGRKNKDNDEWVMLDSQDNVEWSKANESLSFTVNNVDAFNAYMFQCSSVVNIDNEYNGNQLDMAEWILRIV</sequence>
<protein>
    <submittedName>
        <fullName evidence="1">Metallophosphoesterase</fullName>
    </submittedName>
</protein>
<dbReference type="EMBL" id="FN668689">
    <property type="protein sequence ID" value="CBK24959.2"/>
    <property type="molecule type" value="Genomic_DNA"/>
</dbReference>
<dbReference type="Proteomes" id="UP000008312">
    <property type="component" value="Unassembled WGS sequence"/>
</dbReference>
<gene>
    <name evidence="1" type="ORF">GSBLH_T00004618001</name>
</gene>
<dbReference type="Gene3D" id="2.60.120.260">
    <property type="entry name" value="Galactose-binding domain-like"/>
    <property type="match status" value="1"/>
</dbReference>